<dbReference type="EMBL" id="LNVX01000495">
    <property type="protein sequence ID" value="OEG70022.1"/>
    <property type="molecule type" value="Genomic_DNA"/>
</dbReference>
<evidence type="ECO:0000313" key="3">
    <source>
        <dbReference type="Proteomes" id="UP000095237"/>
    </source>
</evidence>
<accession>A0A1E5IHQ4</accession>
<dbReference type="PROSITE" id="PS51257">
    <property type="entry name" value="PROKAR_LIPOPROTEIN"/>
    <property type="match status" value="1"/>
</dbReference>
<gene>
    <name evidence="2" type="ORF">ATZ36_06505</name>
</gene>
<proteinExistence type="predicted"/>
<evidence type="ECO:0000256" key="1">
    <source>
        <dbReference type="SAM" id="MobiDB-lite"/>
    </source>
</evidence>
<evidence type="ECO:0008006" key="4">
    <source>
        <dbReference type="Google" id="ProtNLM"/>
    </source>
</evidence>
<comment type="caution">
    <text evidence="2">The sequence shown here is derived from an EMBL/GenBank/DDBJ whole genome shotgun (WGS) entry which is preliminary data.</text>
</comment>
<dbReference type="Proteomes" id="UP000095237">
    <property type="component" value="Unassembled WGS sequence"/>
</dbReference>
<organism evidence="2 3">
    <name type="scientific">Endomicrobium trichonymphae</name>
    <dbReference type="NCBI Taxonomy" id="1408204"/>
    <lineage>
        <taxon>Bacteria</taxon>
        <taxon>Pseudomonadati</taxon>
        <taxon>Elusimicrobiota</taxon>
        <taxon>Endomicrobiia</taxon>
        <taxon>Endomicrobiales</taxon>
        <taxon>Endomicrobiaceae</taxon>
        <taxon>Candidatus Endomicrobiellum</taxon>
    </lineage>
</organism>
<evidence type="ECO:0000313" key="2">
    <source>
        <dbReference type="EMBL" id="OEG70022.1"/>
    </source>
</evidence>
<reference evidence="2 3" key="1">
    <citation type="submission" date="2015-11" db="EMBL/GenBank/DDBJ databases">
        <title>Evidence for parallel genomic evolution in an endosymbiosis of termite gut flagellates.</title>
        <authorList>
            <person name="Zheng H."/>
        </authorList>
    </citation>
    <scope>NUCLEOTIDE SEQUENCE [LARGE SCALE GENOMIC DNA]</scope>
    <source>
        <strain evidence="2 3">CET450</strain>
    </source>
</reference>
<keyword evidence="3" id="KW-1185">Reference proteome</keyword>
<protein>
    <recommendedName>
        <fullName evidence="4">Lipoprotein</fullName>
    </recommendedName>
</protein>
<name>A0A1E5IHQ4_ENDTX</name>
<dbReference type="AlphaFoldDB" id="A0A1E5IHQ4"/>
<sequence length="191" mass="21436">MKRLFILFLVAIMLTGCGCRPIVNHDVDGQIMLLTKKAEEKIKKIKEIEKKAEEKIKKIKEIEKKAEEKIKKIKEIEKNAEEKIKKIKEIEKNAEGKLNKKSGSGQQETPIKETETEVDEPKIHMSFSKYIYFSAIITGSAVAFIGDKTSDYKTCSIGLLLVSAGAVGGINRLLETSNSEEGEDEMIEQST</sequence>
<feature type="region of interest" description="Disordered" evidence="1">
    <location>
        <begin position="95"/>
        <end position="117"/>
    </location>
</feature>